<gene>
    <name evidence="14" type="ORF">I2F25_10710</name>
</gene>
<dbReference type="GO" id="GO:0016740">
    <property type="term" value="F:transferase activity"/>
    <property type="evidence" value="ECO:0007669"/>
    <property type="project" value="UniProtKB-KW"/>
</dbReference>
<comment type="pathway">
    <text evidence="2">Siderophore biosynthesis; enterobactin biosynthesis.</text>
</comment>
<keyword evidence="6 14" id="KW-0808">Transferase</keyword>
<evidence type="ECO:0000259" key="12">
    <source>
        <dbReference type="Pfam" id="PF01648"/>
    </source>
</evidence>
<evidence type="ECO:0000256" key="9">
    <source>
        <dbReference type="ARBA" id="ARBA00031996"/>
    </source>
</evidence>
<accession>A0ABU6DV16</accession>
<protein>
    <recommendedName>
        <fullName evidence="5">Enterobactin synthase component D</fullName>
    </recommendedName>
    <alternativeName>
        <fullName evidence="8">4'-phosphopantetheinyl transferase EntD</fullName>
    </alternativeName>
    <alternativeName>
        <fullName evidence="9">Enterochelin synthase D</fullName>
    </alternativeName>
</protein>
<comment type="catalytic activity">
    <reaction evidence="10">
        <text>apo-[aryl-carrier protein] + CoA = holo-[aryl-carrier protein] + adenosine 3',5'-bisphosphate + H(+)</text>
        <dbReference type="Rhea" id="RHEA:48404"/>
        <dbReference type="Rhea" id="RHEA-COMP:15903"/>
        <dbReference type="Rhea" id="RHEA-COMP:17557"/>
        <dbReference type="ChEBI" id="CHEBI:15378"/>
        <dbReference type="ChEBI" id="CHEBI:29999"/>
        <dbReference type="ChEBI" id="CHEBI:57287"/>
        <dbReference type="ChEBI" id="CHEBI:58343"/>
        <dbReference type="ChEBI" id="CHEBI:64479"/>
    </reaction>
</comment>
<dbReference type="InterPro" id="IPR003542">
    <property type="entry name" value="Enbac_synth_compD-like"/>
</dbReference>
<comment type="similarity">
    <text evidence="3">Belongs to the P-Pant transferase superfamily. EntD family.</text>
</comment>
<keyword evidence="15" id="KW-1185">Reference proteome</keyword>
<dbReference type="Proteomes" id="UP001339883">
    <property type="component" value="Unassembled WGS sequence"/>
</dbReference>
<comment type="subunit">
    <text evidence="4">EntB, EntD, EntE, and EntF form a multienzyme complex called enterobactin synthase.</text>
</comment>
<dbReference type="Pfam" id="PF17837">
    <property type="entry name" value="4PPT_N"/>
    <property type="match status" value="1"/>
</dbReference>
<evidence type="ECO:0000259" key="13">
    <source>
        <dbReference type="Pfam" id="PF17837"/>
    </source>
</evidence>
<comment type="function">
    <text evidence="1">Involved in the biosynthesis of the siderophore enterobactin (enterochelin), which is a macrocyclic trimeric lactone of N-(2,3-dihydroxybenzoyl)-serine. The serine trilactone serves as a scaffolding for the three catechol functionalities that provide hexadentate coordination for the tightly ligated iron(2+) atoms. Plays an essential role in the assembly of the enterobactin by catalyzing the transfer of the 4'-phosphopantetheine (Ppant) moiety from coenzyme A to the apo-domains of both EntB (ArCP domain) and EntF (PCP domain) to yield their holo-forms which make them competent for the activation of 2,3-dihydroxybenzoate (DHB) and L-serine, respectively.</text>
</comment>
<evidence type="ECO:0000256" key="4">
    <source>
        <dbReference type="ARBA" id="ARBA00011503"/>
    </source>
</evidence>
<dbReference type="PANTHER" id="PTHR38096">
    <property type="entry name" value="ENTEROBACTIN SYNTHASE COMPONENT D"/>
    <property type="match status" value="1"/>
</dbReference>
<evidence type="ECO:0000256" key="1">
    <source>
        <dbReference type="ARBA" id="ARBA00003937"/>
    </source>
</evidence>
<dbReference type="RefSeq" id="WP_325775869.1">
    <property type="nucleotide sequence ID" value="NZ_VTDN01000008.1"/>
</dbReference>
<evidence type="ECO:0000256" key="3">
    <source>
        <dbReference type="ARBA" id="ARBA00008342"/>
    </source>
</evidence>
<dbReference type="InterPro" id="IPR037143">
    <property type="entry name" value="4-PPantetheinyl_Trfase_dom_sf"/>
</dbReference>
<dbReference type="PANTHER" id="PTHR38096:SF1">
    <property type="entry name" value="ENTEROBACTIN SYNTHASE COMPONENT D"/>
    <property type="match status" value="1"/>
</dbReference>
<comment type="caution">
    <text evidence="14">The sequence shown here is derived from an EMBL/GenBank/DDBJ whole genome shotgun (WGS) entry which is preliminary data.</text>
</comment>
<dbReference type="EMBL" id="VTDN01000008">
    <property type="protein sequence ID" value="MEB5477512.1"/>
    <property type="molecule type" value="Genomic_DNA"/>
</dbReference>
<proteinExistence type="inferred from homology"/>
<dbReference type="InterPro" id="IPR008278">
    <property type="entry name" value="4-PPantetheinyl_Trfase_dom"/>
</dbReference>
<dbReference type="InterPro" id="IPR041354">
    <property type="entry name" value="4PPT_N"/>
</dbReference>
<name>A0ABU6DV16_9GAMM</name>
<evidence type="ECO:0000256" key="5">
    <source>
        <dbReference type="ARBA" id="ARBA00019087"/>
    </source>
</evidence>
<evidence type="ECO:0000256" key="10">
    <source>
        <dbReference type="ARBA" id="ARBA00049176"/>
    </source>
</evidence>
<evidence type="ECO:0000313" key="14">
    <source>
        <dbReference type="EMBL" id="MEB5477512.1"/>
    </source>
</evidence>
<reference evidence="14 15" key="1">
    <citation type="submission" date="2019-08" db="EMBL/GenBank/DDBJ databases">
        <title>Five species of Acinetobacter isolated from floral nectar and animal pollinators.</title>
        <authorList>
            <person name="Hendry T.A."/>
        </authorList>
    </citation>
    <scope>NUCLEOTIDE SEQUENCE [LARGE SCALE GENOMIC DNA]</scope>
    <source>
        <strain evidence="14 15">MD18.27</strain>
    </source>
</reference>
<sequence>MITDNSKQIKHHNLRKEVILSNTLSLHKISIEGYDNQNIEELYQHYAIQIPNRIIQAAKKRKLEFLIGRLALRSALNAQGIEYFNLVNDKLGAPIWPEPLHGSLSHTIDNSFFGSAIATINITNQHVGIDIEFKKNQLLFNQQPNMINQFLNSLETKNIEVFSPISSLLYLIIFSAKESIIKAVYSKYGKILNFLEIQLMDYCKENKKLYFEINLSNLIIKVEVHYLILSLEIITYCMVN</sequence>
<evidence type="ECO:0000256" key="2">
    <source>
        <dbReference type="ARBA" id="ARBA00004993"/>
    </source>
</evidence>
<feature type="domain" description="4'-phosphopantetheinyl transferase" evidence="12">
    <location>
        <begin position="127"/>
        <end position="211"/>
    </location>
</feature>
<evidence type="ECO:0000256" key="6">
    <source>
        <dbReference type="ARBA" id="ARBA00022679"/>
    </source>
</evidence>
<evidence type="ECO:0000313" key="15">
    <source>
        <dbReference type="Proteomes" id="UP001339883"/>
    </source>
</evidence>
<evidence type="ECO:0000256" key="11">
    <source>
        <dbReference type="ARBA" id="ARBA00049191"/>
    </source>
</evidence>
<dbReference type="Gene3D" id="3.90.470.20">
    <property type="entry name" value="4'-phosphopantetheinyl transferase domain"/>
    <property type="match status" value="1"/>
</dbReference>
<comment type="catalytic activity">
    <reaction evidence="11">
        <text>apo-[peptidyl-carrier protein] + CoA = holo-[peptidyl-carrier protein] + adenosine 3',5'-bisphosphate + H(+)</text>
        <dbReference type="Rhea" id="RHEA:46228"/>
        <dbReference type="Rhea" id="RHEA-COMP:11479"/>
        <dbReference type="Rhea" id="RHEA-COMP:11480"/>
        <dbReference type="ChEBI" id="CHEBI:15378"/>
        <dbReference type="ChEBI" id="CHEBI:29999"/>
        <dbReference type="ChEBI" id="CHEBI:57287"/>
        <dbReference type="ChEBI" id="CHEBI:58343"/>
        <dbReference type="ChEBI" id="CHEBI:64479"/>
    </reaction>
</comment>
<feature type="domain" description="4'-phosphopantetheinyl transferase N-terminal" evidence="13">
    <location>
        <begin position="54"/>
        <end position="107"/>
    </location>
</feature>
<evidence type="ECO:0000256" key="7">
    <source>
        <dbReference type="ARBA" id="ARBA00023191"/>
    </source>
</evidence>
<evidence type="ECO:0000256" key="8">
    <source>
        <dbReference type="ARBA" id="ARBA00029894"/>
    </source>
</evidence>
<dbReference type="Pfam" id="PF01648">
    <property type="entry name" value="ACPS"/>
    <property type="match status" value="1"/>
</dbReference>
<organism evidence="14 15">
    <name type="scientific">Acinetobacter pollinis</name>
    <dbReference type="NCBI Taxonomy" id="2605270"/>
    <lineage>
        <taxon>Bacteria</taxon>
        <taxon>Pseudomonadati</taxon>
        <taxon>Pseudomonadota</taxon>
        <taxon>Gammaproteobacteria</taxon>
        <taxon>Moraxellales</taxon>
        <taxon>Moraxellaceae</taxon>
        <taxon>Acinetobacter</taxon>
    </lineage>
</organism>
<keyword evidence="7" id="KW-0259">Enterobactin biosynthesis</keyword>
<dbReference type="PRINTS" id="PR01399">
    <property type="entry name" value="ENTSNTHTASED"/>
</dbReference>
<dbReference type="SUPFAM" id="SSF56214">
    <property type="entry name" value="4'-phosphopantetheinyl transferase"/>
    <property type="match status" value="1"/>
</dbReference>